<accession>A0ACD5W8A0</accession>
<sequence>MEDAGGRCLLMEDAGGRGPLMEDVGGRGRPRSTSTATAIEQSRSTSTATAVERPRSTSTADPRRSFLHRERIQNDHEAGPSMLGSQGRRRDEVNYKLKKLGLEPKEVSNEQIFASFLSLASTKGIYDCHVQNDTLYEEQEVDHRVEETQGETQYEDETDTESQYEETQEKKGERGPTKLEKFWHEYDPNSKVNVEFNNLGQPCGLKTSRLANFIASLVKGKEISLAYPNWSKVPQSEKDKLWNTVKKSWVLTSARKKFKDFKSYLKIKYFDDELSLRQNIVNGCEGRIPPKQWAWLAEYWYTEKAKARSLKNKETRNSQANALHTTGSRGFAVVHDQEQDINKKLAENPSLIGEEAHEEGLYSTFFPKAKTFARHGLGLVVGGKTSEKIDQAIAAFRQSQVENKDLRRMVETLTENQKSLVENIERKCGEMVEQRCKELMVIFQASQNQNSTQQTSLEQKVEKVSKSVTARKEGTVVVEQHGPSKTTTAREEETVAVKQDKEPSKTTTEKNYQASQAGDVKKKGKKKNEEELKLHLEATVSKKLKMEKQEVPKMDKMKLEKAEANIVASNKGKQVIEIKAGMEVSLQSPNSMCLVAVGTVQNADANSLGSDGKPLCDYVEVLVNYVCSKTTMLPRAHGRLKKMKNAQEKCISWPRIFINETIKAEFNHVDIYKGHDLLRRRPELYAQIPPECDLKKKRKRTSGAAMNADDRKTNSQTVDKNQYKEMMELEEPEQVKDGAKM</sequence>
<reference evidence="1" key="2">
    <citation type="submission" date="2025-09" db="UniProtKB">
        <authorList>
            <consortium name="EnsemblPlants"/>
        </authorList>
    </citation>
    <scope>IDENTIFICATION</scope>
</reference>
<reference evidence="1" key="1">
    <citation type="submission" date="2021-05" db="EMBL/GenBank/DDBJ databases">
        <authorList>
            <person name="Scholz U."/>
            <person name="Mascher M."/>
            <person name="Fiebig A."/>
        </authorList>
    </citation>
    <scope>NUCLEOTIDE SEQUENCE [LARGE SCALE GENOMIC DNA]</scope>
</reference>
<keyword evidence="2" id="KW-1185">Reference proteome</keyword>
<proteinExistence type="predicted"/>
<name>A0ACD5W8A0_AVESA</name>
<dbReference type="EnsemblPlants" id="AVESA.00010b.r2.4AG0593590.1">
    <property type="protein sequence ID" value="AVESA.00010b.r2.4AG0593590.1.CDS"/>
    <property type="gene ID" value="AVESA.00010b.r2.4AG0593590"/>
</dbReference>
<organism evidence="1 2">
    <name type="scientific">Avena sativa</name>
    <name type="common">Oat</name>
    <dbReference type="NCBI Taxonomy" id="4498"/>
    <lineage>
        <taxon>Eukaryota</taxon>
        <taxon>Viridiplantae</taxon>
        <taxon>Streptophyta</taxon>
        <taxon>Embryophyta</taxon>
        <taxon>Tracheophyta</taxon>
        <taxon>Spermatophyta</taxon>
        <taxon>Magnoliopsida</taxon>
        <taxon>Liliopsida</taxon>
        <taxon>Poales</taxon>
        <taxon>Poaceae</taxon>
        <taxon>BOP clade</taxon>
        <taxon>Pooideae</taxon>
        <taxon>Poodae</taxon>
        <taxon>Poeae</taxon>
        <taxon>Poeae Chloroplast Group 1 (Aveneae type)</taxon>
        <taxon>Aveninae</taxon>
        <taxon>Avena</taxon>
    </lineage>
</organism>
<dbReference type="Proteomes" id="UP001732700">
    <property type="component" value="Chromosome 4A"/>
</dbReference>
<evidence type="ECO:0000313" key="2">
    <source>
        <dbReference type="Proteomes" id="UP001732700"/>
    </source>
</evidence>
<evidence type="ECO:0000313" key="1">
    <source>
        <dbReference type="EnsemblPlants" id="AVESA.00010b.r2.4AG0593590.1.CDS"/>
    </source>
</evidence>
<protein>
    <submittedName>
        <fullName evidence="1">Uncharacterized protein</fullName>
    </submittedName>
</protein>